<protein>
    <recommendedName>
        <fullName evidence="4">F-box domain-containing protein</fullName>
    </recommendedName>
</protein>
<dbReference type="Proteomes" id="UP000663824">
    <property type="component" value="Unassembled WGS sequence"/>
</dbReference>
<proteinExistence type="predicted"/>
<evidence type="ECO:0000313" key="2">
    <source>
        <dbReference type="EMBL" id="CAF1900237.1"/>
    </source>
</evidence>
<dbReference type="AlphaFoldDB" id="A0A814DUQ2"/>
<evidence type="ECO:0000313" key="3">
    <source>
        <dbReference type="Proteomes" id="UP000663855"/>
    </source>
</evidence>
<sequence length="595" mass="68860">MNHLLESNFEYLPDEMILEIYRYLHCGHVLYSFYNLNSRFNSTITNYCHHVSLRRLNYNQFLQIYSNVLPNIGPSIISLTINRLQQTYFLIRFSFRMSKIFPNLKKLALDDWKSETLFSFIENHLSQLKYLRTIIIRGLQPTIWQNSIAERNDDYKHLLEITHRNTQIESIYFEPDCYSMMILSTSQKDLLTHSNLIEMSISLKTSNDLISLAMLVPNIRRLHIIIEEFAPINKTIIPFQCLTDFSLDAIDSYSKLDDISSILQLTPTIQNLSLALATLDECLIYGQHLLRLLSSQLFISNNLIQKLKYAVYFSASAGYCFDSENLLTSWNSMPIGYTINGNENRSCILLHTLPYPSILLNLHSTLANKFGINMSDHVYNNIQYLCISNAKTLLETFTIIQHCRKIQDLNIQIENHKTALPDSTNKQANVNLPKLKQLEILSILGTVDNWQHFKALLISAHNISTLCIDLNCAIKLFKSTDEDLIFSRVLHLFIDGHSSDLKLKNDHINSLSKVFSGIHSLKIKHKTDHLIELNIVGSLLDNCKQLTVFTINGQISDGLSLENIQEWLIEYSSRLKNSEKNYQVDFCDNWFQIWL</sequence>
<dbReference type="Proteomes" id="UP000663855">
    <property type="component" value="Unassembled WGS sequence"/>
</dbReference>
<evidence type="ECO:0000313" key="1">
    <source>
        <dbReference type="EMBL" id="CAF0957526.1"/>
    </source>
</evidence>
<evidence type="ECO:0008006" key="4">
    <source>
        <dbReference type="Google" id="ProtNLM"/>
    </source>
</evidence>
<dbReference type="EMBL" id="CAJNOV010000020">
    <property type="protein sequence ID" value="CAF0957526.1"/>
    <property type="molecule type" value="Genomic_DNA"/>
</dbReference>
<dbReference type="EMBL" id="CAJNRE010000004">
    <property type="protein sequence ID" value="CAF1900237.1"/>
    <property type="molecule type" value="Genomic_DNA"/>
</dbReference>
<reference evidence="1" key="1">
    <citation type="submission" date="2021-02" db="EMBL/GenBank/DDBJ databases">
        <authorList>
            <person name="Nowell W R."/>
        </authorList>
    </citation>
    <scope>NUCLEOTIDE SEQUENCE</scope>
</reference>
<organism evidence="1 3">
    <name type="scientific">Rotaria magnacalcarata</name>
    <dbReference type="NCBI Taxonomy" id="392030"/>
    <lineage>
        <taxon>Eukaryota</taxon>
        <taxon>Metazoa</taxon>
        <taxon>Spiralia</taxon>
        <taxon>Gnathifera</taxon>
        <taxon>Rotifera</taxon>
        <taxon>Eurotatoria</taxon>
        <taxon>Bdelloidea</taxon>
        <taxon>Philodinida</taxon>
        <taxon>Philodinidae</taxon>
        <taxon>Rotaria</taxon>
    </lineage>
</organism>
<gene>
    <name evidence="1" type="ORF">CJN711_LOCUS254</name>
    <name evidence="2" type="ORF">MBJ925_LOCUS58</name>
</gene>
<accession>A0A814DUQ2</accession>
<name>A0A814DUQ2_9BILA</name>
<comment type="caution">
    <text evidence="1">The sequence shown here is derived from an EMBL/GenBank/DDBJ whole genome shotgun (WGS) entry which is preliminary data.</text>
</comment>